<sequence>MNYSPTFDNCSFPYNAQPPQFNLFCEHFSECALQQTPPCFRAYGEQQSWPMQQQLPHLYWDQYAEPEQENFQSEQPWQPTFCDQWQQEIPTFEIQGLTTQGKLKRRKELSITEAPLTVAAATKFQEIECPTTSVYSNPSFTDSHYALNSTNVDSLMSDDCMSASIDISECVYEPYDHNYTVADFEKLVASFRELAMIHDCNSFFIVLIYDFTTASAQLSDNVYYDGDNLKLVYCEMDFDADVCEPEIDFTVVDFTPCFGHSNVTNSAFSIDRVHILACSVFYDCTDLNALLDDESDAYDDRYTVFDDVKVEMTDFENACIDLNLELELEFAEFLNSEEFIVCKLHGNDPVEAVGEQRILNDAVDESIKDLGELQYFLGFEVAGSRKGIYLCQRKYALDIFEETGMIGSKPCSTTFLSNTSSLYKDENYLDNPSAYRKLIGKLFYLTNTRPDLCFTVNLLS</sequence>
<accession>A0AAQ3N0H9</accession>
<protein>
    <recommendedName>
        <fullName evidence="3">Reverse transcriptase Ty1/copia-type domain-containing protein</fullName>
    </recommendedName>
</protein>
<reference evidence="1 2" key="1">
    <citation type="journal article" date="2023" name="Life. Sci Alliance">
        <title>Evolutionary insights into 3D genome organization and epigenetic landscape of Vigna mungo.</title>
        <authorList>
            <person name="Junaid A."/>
            <person name="Singh B."/>
            <person name="Bhatia S."/>
        </authorList>
    </citation>
    <scope>NUCLEOTIDE SEQUENCE [LARGE SCALE GENOMIC DNA]</scope>
    <source>
        <strain evidence="1">Urdbean</strain>
    </source>
</reference>
<dbReference type="AlphaFoldDB" id="A0AAQ3N0H9"/>
<dbReference type="EMBL" id="CP144693">
    <property type="protein sequence ID" value="WVZ00893.1"/>
    <property type="molecule type" value="Genomic_DNA"/>
</dbReference>
<evidence type="ECO:0000313" key="2">
    <source>
        <dbReference type="Proteomes" id="UP001374535"/>
    </source>
</evidence>
<evidence type="ECO:0008006" key="3">
    <source>
        <dbReference type="Google" id="ProtNLM"/>
    </source>
</evidence>
<dbReference type="Proteomes" id="UP001374535">
    <property type="component" value="Chromosome 8"/>
</dbReference>
<proteinExistence type="predicted"/>
<name>A0AAQ3N0H9_VIGMU</name>
<gene>
    <name evidence="1" type="ORF">V8G54_026962</name>
</gene>
<organism evidence="1 2">
    <name type="scientific">Vigna mungo</name>
    <name type="common">Black gram</name>
    <name type="synonym">Phaseolus mungo</name>
    <dbReference type="NCBI Taxonomy" id="3915"/>
    <lineage>
        <taxon>Eukaryota</taxon>
        <taxon>Viridiplantae</taxon>
        <taxon>Streptophyta</taxon>
        <taxon>Embryophyta</taxon>
        <taxon>Tracheophyta</taxon>
        <taxon>Spermatophyta</taxon>
        <taxon>Magnoliopsida</taxon>
        <taxon>eudicotyledons</taxon>
        <taxon>Gunneridae</taxon>
        <taxon>Pentapetalae</taxon>
        <taxon>rosids</taxon>
        <taxon>fabids</taxon>
        <taxon>Fabales</taxon>
        <taxon>Fabaceae</taxon>
        <taxon>Papilionoideae</taxon>
        <taxon>50 kb inversion clade</taxon>
        <taxon>NPAAA clade</taxon>
        <taxon>indigoferoid/millettioid clade</taxon>
        <taxon>Phaseoleae</taxon>
        <taxon>Vigna</taxon>
    </lineage>
</organism>
<keyword evidence="2" id="KW-1185">Reference proteome</keyword>
<evidence type="ECO:0000313" key="1">
    <source>
        <dbReference type="EMBL" id="WVZ00893.1"/>
    </source>
</evidence>